<keyword evidence="2" id="KW-1185">Reference proteome</keyword>
<evidence type="ECO:0000313" key="2">
    <source>
        <dbReference type="Proteomes" id="UP000275281"/>
    </source>
</evidence>
<evidence type="ECO:0000313" key="1">
    <source>
        <dbReference type="EMBL" id="RPJ67482.1"/>
    </source>
</evidence>
<sequence>MLVDFFYTLRKHRVKTSLRELLDLLSVLEKQVVMCDVDGFYRISRTVLVKDETQYDKFDKAFAEYFEGVQSINLFDQSLPEDWLTKQIEKTLTPEEKAMIESMGGLDELMATLKKRLQEQEKRHQGGNKWVGTGGTSPFGAFGDNPEGVRIAQGKNRQFSAVKVWEERQFKNLDSDNELGTRNLKMALRKLRKFARSGASEKLDVNETISHTAKNGGLLDIHMAPERHNAVKLLMFFDIGGSMDPHIEEVENLFSAAKSEFKYLEYFYFHNCIYESVWKDNRRRHAETTPVWDILHRYGSDYRVIFVGDATMGPYEITYPGGSVEHWNEESGEVWMQRILQHFDRCVWLNPQHPGYWQYHASINIMRDIVEDKMFPMTLEGLSEAIKSLS</sequence>
<name>A0A3N5Y1H0_9ALTE</name>
<proteinExistence type="predicted"/>
<gene>
    <name evidence="1" type="ORF">DRW07_08165</name>
</gene>
<dbReference type="Proteomes" id="UP000275281">
    <property type="component" value="Unassembled WGS sequence"/>
</dbReference>
<organism evidence="1 2">
    <name type="scientific">Alteromonas sediminis</name>
    <dbReference type="NCBI Taxonomy" id="2259342"/>
    <lineage>
        <taxon>Bacteria</taxon>
        <taxon>Pseudomonadati</taxon>
        <taxon>Pseudomonadota</taxon>
        <taxon>Gammaproteobacteria</taxon>
        <taxon>Alteromonadales</taxon>
        <taxon>Alteromonadaceae</taxon>
        <taxon>Alteromonas/Salinimonas group</taxon>
        <taxon>Alteromonas</taxon>
    </lineage>
</organism>
<evidence type="ECO:0008006" key="3">
    <source>
        <dbReference type="Google" id="ProtNLM"/>
    </source>
</evidence>
<dbReference type="PANTHER" id="PTHR39338:SF7">
    <property type="entry name" value="BLL6692 PROTEIN"/>
    <property type="match status" value="1"/>
</dbReference>
<dbReference type="OrthoDB" id="9764216at2"/>
<accession>A0A3N5Y1H0</accession>
<comment type="caution">
    <text evidence="1">The sequence shown here is derived from an EMBL/GenBank/DDBJ whole genome shotgun (WGS) entry which is preliminary data.</text>
</comment>
<reference evidence="1 2" key="1">
    <citation type="submission" date="2018-11" db="EMBL/GenBank/DDBJ databases">
        <authorList>
            <person name="Ye M.-Q."/>
            <person name="Du Z.-J."/>
        </authorList>
    </citation>
    <scope>NUCLEOTIDE SEQUENCE [LARGE SCALE GENOMIC DNA]</scope>
    <source>
        <strain evidence="1 2">U0105</strain>
    </source>
</reference>
<protein>
    <recommendedName>
        <fullName evidence="3">VWA domain-containing protein</fullName>
    </recommendedName>
</protein>
<dbReference type="EMBL" id="RPOK01000002">
    <property type="protein sequence ID" value="RPJ67482.1"/>
    <property type="molecule type" value="Genomic_DNA"/>
</dbReference>
<dbReference type="RefSeq" id="WP_124027382.1">
    <property type="nucleotide sequence ID" value="NZ_JBHRSN010000015.1"/>
</dbReference>
<dbReference type="AlphaFoldDB" id="A0A3N5Y1H0"/>
<dbReference type="PANTHER" id="PTHR39338">
    <property type="entry name" value="BLL5662 PROTEIN-RELATED"/>
    <property type="match status" value="1"/>
</dbReference>